<reference evidence="14 15" key="1">
    <citation type="journal article" date="2013" name="PLoS ONE">
        <title>Bacterial endosymbiosis in a chordate host: long-term co-evolution and conservation of secondary metabolism.</title>
        <authorList>
            <person name="Kwan J.C."/>
            <person name="Schmidt E.W."/>
        </authorList>
    </citation>
    <scope>NUCLEOTIDE SEQUENCE [LARGE SCALE GENOMIC DNA]</scope>
    <source>
        <strain evidence="15">faulkneri L5</strain>
    </source>
</reference>
<dbReference type="GO" id="GO:0005737">
    <property type="term" value="C:cytoplasm"/>
    <property type="evidence" value="ECO:0007669"/>
    <property type="project" value="UniProtKB-SubCell"/>
</dbReference>
<keyword evidence="3 11" id="KW-0808">Transferase</keyword>
<comment type="catalytic activity">
    <reaction evidence="10 11">
        <text>uridine(2552) in 23S rRNA + S-adenosyl-L-methionine = 2'-O-methyluridine(2552) in 23S rRNA + S-adenosyl-L-homocysteine + H(+)</text>
        <dbReference type="Rhea" id="RHEA:42720"/>
        <dbReference type="Rhea" id="RHEA-COMP:10202"/>
        <dbReference type="Rhea" id="RHEA-COMP:10203"/>
        <dbReference type="ChEBI" id="CHEBI:15378"/>
        <dbReference type="ChEBI" id="CHEBI:57856"/>
        <dbReference type="ChEBI" id="CHEBI:59789"/>
        <dbReference type="ChEBI" id="CHEBI:65315"/>
        <dbReference type="ChEBI" id="CHEBI:74478"/>
        <dbReference type="EC" id="2.1.1.166"/>
    </reaction>
</comment>
<evidence type="ECO:0000256" key="8">
    <source>
        <dbReference type="ARBA" id="ARBA00041995"/>
    </source>
</evidence>
<dbReference type="GO" id="GO:0008650">
    <property type="term" value="F:rRNA (uridine-2'-O-)-methyltransferase activity"/>
    <property type="evidence" value="ECO:0007669"/>
    <property type="project" value="UniProtKB-UniRule"/>
</dbReference>
<feature type="binding site" evidence="11">
    <location>
        <position position="93"/>
    </location>
    <ligand>
        <name>S-adenosyl-L-methionine</name>
        <dbReference type="ChEBI" id="CHEBI:59789"/>
    </ligand>
</feature>
<dbReference type="Proteomes" id="UP000018700">
    <property type="component" value="Chromosome"/>
</dbReference>
<keyword evidence="11" id="KW-0963">Cytoplasm</keyword>
<evidence type="ECO:0000313" key="15">
    <source>
        <dbReference type="Proteomes" id="UP000018700"/>
    </source>
</evidence>
<dbReference type="SUPFAM" id="SSF53335">
    <property type="entry name" value="S-adenosyl-L-methionine-dependent methyltransferases"/>
    <property type="match status" value="1"/>
</dbReference>
<evidence type="ECO:0000256" key="6">
    <source>
        <dbReference type="ARBA" id="ARBA00038861"/>
    </source>
</evidence>
<dbReference type="InterPro" id="IPR002877">
    <property type="entry name" value="RNA_MeTrfase_FtsJ_dom"/>
</dbReference>
<evidence type="ECO:0000256" key="11">
    <source>
        <dbReference type="HAMAP-Rule" id="MF_01547"/>
    </source>
</evidence>
<sequence>MNFQRIVGQGSSSCQRRKSPSRHLKYVLRHANGRSASSQRWLYRQLNDPYVADAKRLGYRSRAAFKLMEIDDKFKLLSNGQGVVDLGCAPGGWTQIVVQRIGASHNGQVVGIDILPLEPIPFAELLLADFSQLSGMDLLRSKLSGPVNVVLSDLAPSFTGHKKTDHIRIVLLAELALAFAIEVLSNDGAFVTKILLGGSDQHFLTLLRQKFRRVRYFKPQASRTHSSETYLVATGYRRFI</sequence>
<dbReference type="Pfam" id="PF01728">
    <property type="entry name" value="FtsJ"/>
    <property type="match status" value="1"/>
</dbReference>
<evidence type="ECO:0000259" key="13">
    <source>
        <dbReference type="Pfam" id="PF01728"/>
    </source>
</evidence>
<evidence type="ECO:0000256" key="12">
    <source>
        <dbReference type="PIRSR" id="PIRSR005461-1"/>
    </source>
</evidence>
<keyword evidence="4 11" id="KW-0949">S-adenosyl-L-methionine</keyword>
<dbReference type="InterPro" id="IPR029063">
    <property type="entry name" value="SAM-dependent_MTases_sf"/>
</dbReference>
<dbReference type="PATRIC" id="fig|1401328.3.peg.733"/>
<accession>V9TX69</accession>
<dbReference type="HAMAP" id="MF_01547">
    <property type="entry name" value="RNA_methyltr_E"/>
    <property type="match status" value="1"/>
</dbReference>
<name>V9TX69_9PROT</name>
<comment type="function">
    <text evidence="5 11">Specifically methylates the uridine in position 2552 of 23S rRNA at the 2'-O position of the ribose in the fully assembled 50S ribosomal subunit.</text>
</comment>
<dbReference type="eggNOG" id="COG0293">
    <property type="taxonomic scope" value="Bacteria"/>
</dbReference>
<feature type="domain" description="Ribosomal RNA methyltransferase FtsJ" evidence="13">
    <location>
        <begin position="59"/>
        <end position="236"/>
    </location>
</feature>
<dbReference type="PIRSF" id="PIRSF005461">
    <property type="entry name" value="23S_rRNA_mtase"/>
    <property type="match status" value="1"/>
</dbReference>
<dbReference type="EC" id="2.1.1.166" evidence="6 11"/>
<dbReference type="AlphaFoldDB" id="V9TX69"/>
<protein>
    <recommendedName>
        <fullName evidence="7 11">Ribosomal RNA large subunit methyltransferase E</fullName>
        <ecNumber evidence="6 11">2.1.1.166</ecNumber>
    </recommendedName>
    <alternativeName>
        <fullName evidence="9 11">23S rRNA Um2552 methyltransferase</fullName>
    </alternativeName>
    <alternativeName>
        <fullName evidence="8 11">rRNA (uridine-2'-O-)-methyltransferase</fullName>
    </alternativeName>
</protein>
<dbReference type="InterPro" id="IPR015507">
    <property type="entry name" value="rRNA-MeTfrase_E"/>
</dbReference>
<dbReference type="EMBL" id="CP006745">
    <property type="protein sequence ID" value="AHC73930.1"/>
    <property type="molecule type" value="Genomic_DNA"/>
</dbReference>
<dbReference type="KEGG" id="efk:P856_727"/>
<evidence type="ECO:0000256" key="1">
    <source>
        <dbReference type="ARBA" id="ARBA00022552"/>
    </source>
</evidence>
<evidence type="ECO:0000256" key="9">
    <source>
        <dbReference type="ARBA" id="ARBA00042745"/>
    </source>
</evidence>
<dbReference type="Gene3D" id="3.40.50.150">
    <property type="entry name" value="Vaccinia Virus protein VP39"/>
    <property type="match status" value="1"/>
</dbReference>
<dbReference type="PANTHER" id="PTHR10920">
    <property type="entry name" value="RIBOSOMAL RNA METHYLTRANSFERASE"/>
    <property type="match status" value="1"/>
</dbReference>
<feature type="binding site" evidence="11">
    <location>
        <position position="153"/>
    </location>
    <ligand>
        <name>S-adenosyl-L-methionine</name>
        <dbReference type="ChEBI" id="CHEBI:59789"/>
    </ligand>
</feature>
<proteinExistence type="inferred from homology"/>
<feature type="active site" description="Proton acceptor" evidence="11 12">
    <location>
        <position position="193"/>
    </location>
</feature>
<comment type="similarity">
    <text evidence="11">Belongs to the class I-like SAM-binding methyltransferase superfamily. RNA methyltransferase RlmE family.</text>
</comment>
<evidence type="ECO:0000313" key="14">
    <source>
        <dbReference type="EMBL" id="AHC73930.1"/>
    </source>
</evidence>
<evidence type="ECO:0000256" key="4">
    <source>
        <dbReference type="ARBA" id="ARBA00022691"/>
    </source>
</evidence>
<feature type="binding site" evidence="11">
    <location>
        <position position="129"/>
    </location>
    <ligand>
        <name>S-adenosyl-L-methionine</name>
        <dbReference type="ChEBI" id="CHEBI:59789"/>
    </ligand>
</feature>
<feature type="binding site" evidence="11">
    <location>
        <position position="91"/>
    </location>
    <ligand>
        <name>S-adenosyl-L-methionine</name>
        <dbReference type="ChEBI" id="CHEBI:59789"/>
    </ligand>
</feature>
<evidence type="ECO:0000256" key="7">
    <source>
        <dbReference type="ARBA" id="ARBA00041129"/>
    </source>
</evidence>
<dbReference type="HOGENOM" id="CLU_009422_4_0_5"/>
<gene>
    <name evidence="11 14" type="primary">rlmE</name>
    <name evidence="11" type="synonym">ftsJ</name>
    <name evidence="11" type="synonym">rrmJ</name>
    <name evidence="14" type="ORF">P856_727</name>
</gene>
<evidence type="ECO:0000256" key="5">
    <source>
        <dbReference type="ARBA" id="ARBA00037569"/>
    </source>
</evidence>
<keyword evidence="15" id="KW-1185">Reference proteome</keyword>
<dbReference type="InterPro" id="IPR050082">
    <property type="entry name" value="RNA_methyltr_RlmE"/>
</dbReference>
<evidence type="ECO:0000256" key="10">
    <source>
        <dbReference type="ARBA" id="ARBA00048970"/>
    </source>
</evidence>
<organism evidence="14 15">
    <name type="scientific">Candidatus Endolissoclinum faulkneri L5</name>
    <dbReference type="NCBI Taxonomy" id="1401328"/>
    <lineage>
        <taxon>Bacteria</taxon>
        <taxon>Pseudomonadati</taxon>
        <taxon>Pseudomonadota</taxon>
        <taxon>Alphaproteobacteria</taxon>
        <taxon>Rhodospirillales</taxon>
        <taxon>Rhodospirillaceae</taxon>
        <taxon>Candidatus Endolissoclinum</taxon>
    </lineage>
</organism>
<dbReference type="RefSeq" id="WP_025300807.1">
    <property type="nucleotide sequence ID" value="NZ_CP006745.1"/>
</dbReference>
<comment type="subcellular location">
    <subcellularLocation>
        <location evidence="11">Cytoplasm</location>
    </subcellularLocation>
</comment>
<keyword evidence="2 11" id="KW-0489">Methyltransferase</keyword>
<evidence type="ECO:0000256" key="3">
    <source>
        <dbReference type="ARBA" id="ARBA00022679"/>
    </source>
</evidence>
<evidence type="ECO:0000256" key="2">
    <source>
        <dbReference type="ARBA" id="ARBA00022603"/>
    </source>
</evidence>
<dbReference type="STRING" id="1401328.P856_727"/>
<dbReference type="PANTHER" id="PTHR10920:SF18">
    <property type="entry name" value="RRNA METHYLTRANSFERASE 2, MITOCHONDRIAL"/>
    <property type="match status" value="1"/>
</dbReference>
<keyword evidence="1 11" id="KW-0698">rRNA processing</keyword>
<feature type="binding site" evidence="11">
    <location>
        <position position="113"/>
    </location>
    <ligand>
        <name>S-adenosyl-L-methionine</name>
        <dbReference type="ChEBI" id="CHEBI:59789"/>
    </ligand>
</feature>
<dbReference type="OrthoDB" id="9790080at2"/>